<feature type="coiled-coil region" evidence="1">
    <location>
        <begin position="443"/>
        <end position="470"/>
    </location>
</feature>
<feature type="compositionally biased region" description="Polar residues" evidence="2">
    <location>
        <begin position="53"/>
        <end position="75"/>
    </location>
</feature>
<dbReference type="GO" id="GO:0005814">
    <property type="term" value="C:centriole"/>
    <property type="evidence" value="ECO:0007669"/>
    <property type="project" value="TreeGrafter"/>
</dbReference>
<dbReference type="PANTHER" id="PTHR33689:SF1">
    <property type="entry name" value="FAS-BINDING FACTOR 1"/>
    <property type="match status" value="1"/>
</dbReference>
<feature type="region of interest" description="Disordered" evidence="2">
    <location>
        <begin position="138"/>
        <end position="222"/>
    </location>
</feature>
<dbReference type="Proteomes" id="UP001497472">
    <property type="component" value="Unassembled WGS sequence"/>
</dbReference>
<evidence type="ECO:0000256" key="1">
    <source>
        <dbReference type="SAM" id="Coils"/>
    </source>
</evidence>
<feature type="compositionally biased region" description="Acidic residues" evidence="2">
    <location>
        <begin position="16"/>
        <end position="25"/>
    </location>
</feature>
<feature type="region of interest" description="Disordered" evidence="2">
    <location>
        <begin position="235"/>
        <end position="278"/>
    </location>
</feature>
<sequence>MSFNADDPLAGILSDGSDDSFFDDDILGKKAPTKKKESTITFEKKKTLFHIGESQNPKPSENSFTSKKINSTESNKNSKERVTGNTLGNKLSPAPMKRTFSKDSININKELKPNTEKTEIIKSPLKSKVIKNLDKIDILQETNEDNKTVKPVEKGRSTQSLMDDILGGPPFKISASRPNTSTTAKNQDTDFDSLIGKSESKQTLISSKASKSVPSKLESKQDVKKRSDDWLGIFQDKDDDLQEEESSMPSWLTGKKPKEVTKERKTESEHVKPDKKETVKEGKIVDNITKLDNVNPIHNKVFENDNDVTLGAAMCMQEQEAQLMVALQLKAQEEKLAAMQIRQRETQRVQREAEVAHHEQLDAMLHRQAENRRQMQAIIASHQDRITQRIKALLLNTQDSDGSPTEEFNSSDKESPYSKEKKQLLQLVQSLQENHDKEIDLMETSYRRQLEFLEVSYSQAEERMKDESDKLVKFYTEKISWLDDHHQLYKRMAEENLNSITDRHKVENDVLRQQHLDNIKVLQEHHAALMENIKNAVKQEQILIKDSAGFSSDLHELVADVKDNNNRCQQLYEKVQVLVQDTHKDTERSLQIREKQINDMIAQLQKDREDFERDKIESKDMVKMLEGRLRQMTTMIEDETASLRQKKMEFEFEKATFSKQTEFAKNVLKKQDEELKILKDELQKEYQDKMTRIEEERSKAIKDSAAIAKEKSSIQNLKSEMEKTKAELDAHLQGVTEEKSKLNARKQELHIEEQRIMSKSRDLDLLSKSAIEKQSHAEKKLSEANLIQQKYEDRIRRIQEHVVSLNLREKQIAKEKVALSRERLSLHNERKELDARQCSLCRSNTNYNDFIPDPMAPIVQRNYVSRDINNWRDIHTINRDVNLNRDNVANFNDVQMELSQFVERTYFEDKREVDRENVVETTQRGESEHLKSYMDPKFMMLRLDVQKVISNLSQKKNDEELRNQERNDM</sequence>
<dbReference type="InterPro" id="IPR033561">
    <property type="entry name" value="FBF1"/>
</dbReference>
<feature type="region of interest" description="Disordered" evidence="2">
    <location>
        <begin position="1"/>
        <end position="110"/>
    </location>
</feature>
<feature type="compositionally biased region" description="Basic and acidic residues" evidence="2">
    <location>
        <begin position="138"/>
        <end position="156"/>
    </location>
</feature>
<feature type="compositionally biased region" description="Polar residues" evidence="2">
    <location>
        <begin position="395"/>
        <end position="408"/>
    </location>
</feature>
<feature type="region of interest" description="Disordered" evidence="2">
    <location>
        <begin position="395"/>
        <end position="420"/>
    </location>
</feature>
<keyword evidence="5" id="KW-1185">Reference proteome</keyword>
<comment type="caution">
    <text evidence="4">The sequence shown here is derived from an EMBL/GenBank/DDBJ whole genome shotgun (WGS) entry which is preliminary data.</text>
</comment>
<organism evidence="4 5">
    <name type="scientific">Leptosia nina</name>
    <dbReference type="NCBI Taxonomy" id="320188"/>
    <lineage>
        <taxon>Eukaryota</taxon>
        <taxon>Metazoa</taxon>
        <taxon>Ecdysozoa</taxon>
        <taxon>Arthropoda</taxon>
        <taxon>Hexapoda</taxon>
        <taxon>Insecta</taxon>
        <taxon>Pterygota</taxon>
        <taxon>Neoptera</taxon>
        <taxon>Endopterygota</taxon>
        <taxon>Lepidoptera</taxon>
        <taxon>Glossata</taxon>
        <taxon>Ditrysia</taxon>
        <taxon>Papilionoidea</taxon>
        <taxon>Pieridae</taxon>
        <taxon>Pierinae</taxon>
        <taxon>Leptosia</taxon>
    </lineage>
</organism>
<feature type="compositionally biased region" description="Basic and acidic residues" evidence="2">
    <location>
        <begin position="410"/>
        <end position="420"/>
    </location>
</feature>
<evidence type="ECO:0000256" key="2">
    <source>
        <dbReference type="SAM" id="MobiDB-lite"/>
    </source>
</evidence>
<dbReference type="GO" id="GO:0036064">
    <property type="term" value="C:ciliary basal body"/>
    <property type="evidence" value="ECO:0007669"/>
    <property type="project" value="TreeGrafter"/>
</dbReference>
<reference evidence="4 5" key="1">
    <citation type="submission" date="2023-11" db="EMBL/GenBank/DDBJ databases">
        <authorList>
            <person name="Okamura Y."/>
        </authorList>
    </citation>
    <scope>NUCLEOTIDE SEQUENCE [LARGE SCALE GENOMIC DNA]</scope>
</reference>
<evidence type="ECO:0000313" key="4">
    <source>
        <dbReference type="EMBL" id="CAK1544963.1"/>
    </source>
</evidence>
<dbReference type="GO" id="GO:0097539">
    <property type="term" value="C:ciliary transition fiber"/>
    <property type="evidence" value="ECO:0007669"/>
    <property type="project" value="InterPro"/>
</dbReference>
<feature type="compositionally biased region" description="Basic and acidic residues" evidence="2">
    <location>
        <begin position="256"/>
        <end position="278"/>
    </location>
</feature>
<dbReference type="EMBL" id="CAVLEF010000006">
    <property type="protein sequence ID" value="CAK1544963.1"/>
    <property type="molecule type" value="Genomic_DNA"/>
</dbReference>
<dbReference type="Pfam" id="PF21007">
    <property type="entry name" value="FBF1"/>
    <property type="match status" value="1"/>
</dbReference>
<keyword evidence="1" id="KW-0175">Coiled coil</keyword>
<feature type="compositionally biased region" description="Polar residues" evidence="2">
    <location>
        <begin position="176"/>
        <end position="186"/>
    </location>
</feature>
<proteinExistence type="predicted"/>
<protein>
    <recommendedName>
        <fullName evidence="3">Fas-binding factor 1 C-terminal domain-containing protein</fullName>
    </recommendedName>
</protein>
<feature type="domain" description="Fas-binding factor 1 C-terminal" evidence="3">
    <location>
        <begin position="420"/>
        <end position="764"/>
    </location>
</feature>
<feature type="coiled-coil region" evidence="1">
    <location>
        <begin position="661"/>
        <end position="752"/>
    </location>
</feature>
<accession>A0AAV1J6G5</accession>
<name>A0AAV1J6G5_9NEOP</name>
<dbReference type="InterPro" id="IPR049390">
    <property type="entry name" value="FBF1_C"/>
</dbReference>
<feature type="compositionally biased region" description="Acidic residues" evidence="2">
    <location>
        <begin position="237"/>
        <end position="246"/>
    </location>
</feature>
<evidence type="ECO:0000259" key="3">
    <source>
        <dbReference type="Pfam" id="PF21007"/>
    </source>
</evidence>
<evidence type="ECO:0000313" key="5">
    <source>
        <dbReference type="Proteomes" id="UP001497472"/>
    </source>
</evidence>
<dbReference type="PANTHER" id="PTHR33689">
    <property type="entry name" value="FAS-BINDING FACTOR 1"/>
    <property type="match status" value="1"/>
</dbReference>
<gene>
    <name evidence="4" type="ORF">LNINA_LOCUS4664</name>
</gene>
<dbReference type="GO" id="GO:0090162">
    <property type="term" value="P:establishment of epithelial cell polarity"/>
    <property type="evidence" value="ECO:0007669"/>
    <property type="project" value="InterPro"/>
</dbReference>
<dbReference type="GO" id="GO:0060271">
    <property type="term" value="P:cilium assembly"/>
    <property type="evidence" value="ECO:0007669"/>
    <property type="project" value="InterPro"/>
</dbReference>
<feature type="compositionally biased region" description="Polar residues" evidence="2">
    <location>
        <begin position="201"/>
        <end position="213"/>
    </location>
</feature>
<dbReference type="AlphaFoldDB" id="A0AAV1J6G5"/>
<feature type="coiled-coil region" evidence="1">
    <location>
        <begin position="594"/>
        <end position="621"/>
    </location>
</feature>
<feature type="compositionally biased region" description="Basic and acidic residues" evidence="2">
    <location>
        <begin position="34"/>
        <end position="46"/>
    </location>
</feature>